<accession>A0A1Z4KRY7</accession>
<proteinExistence type="predicted"/>
<evidence type="ECO:0000313" key="2">
    <source>
        <dbReference type="EMBL" id="BAY71748.1"/>
    </source>
</evidence>
<organism evidence="2 3">
    <name type="scientific">Trichormus variabilis NIES-23</name>
    <dbReference type="NCBI Taxonomy" id="1973479"/>
    <lineage>
        <taxon>Bacteria</taxon>
        <taxon>Bacillati</taxon>
        <taxon>Cyanobacteriota</taxon>
        <taxon>Cyanophyceae</taxon>
        <taxon>Nostocales</taxon>
        <taxon>Nostocaceae</taxon>
        <taxon>Trichormus</taxon>
    </lineage>
</organism>
<dbReference type="Pfam" id="PF06967">
    <property type="entry name" value="Mo-nitro_C"/>
    <property type="match status" value="1"/>
</dbReference>
<dbReference type="Proteomes" id="UP000217507">
    <property type="component" value="Chromosome"/>
</dbReference>
<feature type="domain" description="Mo-dependent nitrogenase C-terminal" evidence="1">
    <location>
        <begin position="13"/>
        <end position="95"/>
    </location>
</feature>
<evidence type="ECO:0000313" key="3">
    <source>
        <dbReference type="Proteomes" id="UP000217507"/>
    </source>
</evidence>
<sequence>MTVFLQTYSHKDLLYPIRQWLGGIEIHNSKLAHLLCKLIPAQCPFERDVNLFGRILFHIPPMCKLNPLYEEVVGLRFKALCYLADECGEDITVYC</sequence>
<gene>
    <name evidence="2" type="ORF">NIES23_45690</name>
</gene>
<reference evidence="2 3" key="1">
    <citation type="submission" date="2017-06" db="EMBL/GenBank/DDBJ databases">
        <title>Genome sequencing of cyanobaciteial culture collection at National Institute for Environmental Studies (NIES).</title>
        <authorList>
            <person name="Hirose Y."/>
            <person name="Shimura Y."/>
            <person name="Fujisawa T."/>
            <person name="Nakamura Y."/>
            <person name="Kawachi M."/>
        </authorList>
    </citation>
    <scope>NUCLEOTIDE SEQUENCE [LARGE SCALE GENOMIC DNA]</scope>
    <source>
        <strain evidence="2 3">NIES-23</strain>
    </source>
</reference>
<dbReference type="EMBL" id="AP018216">
    <property type="protein sequence ID" value="BAY71748.1"/>
    <property type="molecule type" value="Genomic_DNA"/>
</dbReference>
<protein>
    <recommendedName>
        <fullName evidence="1">Mo-dependent nitrogenase C-terminal domain-containing protein</fullName>
    </recommendedName>
</protein>
<evidence type="ECO:0000259" key="1">
    <source>
        <dbReference type="Pfam" id="PF06967"/>
    </source>
</evidence>
<dbReference type="AlphaFoldDB" id="A0A1Z4KRY7"/>
<dbReference type="InterPro" id="IPR009717">
    <property type="entry name" value="Mo-dep_Nase_C"/>
</dbReference>
<name>A0A1Z4KRY7_ANAVA</name>